<dbReference type="PANTHER" id="PTHR38765">
    <property type="entry name" value="DUF484 DOMAIN-CONTAINING PROTEIN"/>
    <property type="match status" value="1"/>
</dbReference>
<dbReference type="Gene3D" id="3.30.450.40">
    <property type="match status" value="1"/>
</dbReference>
<comment type="caution">
    <text evidence="1">The sequence shown here is derived from an EMBL/GenBank/DDBJ whole genome shotgun (WGS) entry which is preliminary data.</text>
</comment>
<dbReference type="Proteomes" id="UP001500604">
    <property type="component" value="Unassembled WGS sequence"/>
</dbReference>
<sequence>MDKQGQQASTTGLTADEVADYLKQHPDYFHHRDDLLAELSIPHQRGDTISLVERQVTLLRERNSELNQRLGSLVTIARDNDQLFEQCRRLLLALMESDTLDQVADTLEDSLLHDFQIDYCSFILISDRPLETRVRLCRERDISRHVRDLLSRNMQGNRTVCGRLRPDEAAFLFSNHARTIASAAVTPLHYHERLGILALGSRQTDQFRAGVDTLFVRFIADALGRILGRLM</sequence>
<proteinExistence type="predicted"/>
<keyword evidence="2" id="KW-1185">Reference proteome</keyword>
<evidence type="ECO:0000313" key="2">
    <source>
        <dbReference type="Proteomes" id="UP001500604"/>
    </source>
</evidence>
<protein>
    <submittedName>
        <fullName evidence="1">DUF484 family protein</fullName>
    </submittedName>
</protein>
<name>A0ABP8V3Q8_9GAMM</name>
<accession>A0ABP8V3Q8</accession>
<reference evidence="2" key="1">
    <citation type="journal article" date="2019" name="Int. J. Syst. Evol. Microbiol.">
        <title>The Global Catalogue of Microorganisms (GCM) 10K type strain sequencing project: providing services to taxonomists for standard genome sequencing and annotation.</title>
        <authorList>
            <consortium name="The Broad Institute Genomics Platform"/>
            <consortium name="The Broad Institute Genome Sequencing Center for Infectious Disease"/>
            <person name="Wu L."/>
            <person name="Ma J."/>
        </authorList>
    </citation>
    <scope>NUCLEOTIDE SEQUENCE [LARGE SCALE GENOMIC DNA]</scope>
    <source>
        <strain evidence="2">JCM 17805</strain>
    </source>
</reference>
<dbReference type="EMBL" id="BAABFL010000359">
    <property type="protein sequence ID" value="GAA4650078.1"/>
    <property type="molecule type" value="Genomic_DNA"/>
</dbReference>
<dbReference type="SUPFAM" id="SSF55781">
    <property type="entry name" value="GAF domain-like"/>
    <property type="match status" value="1"/>
</dbReference>
<dbReference type="InterPro" id="IPR007435">
    <property type="entry name" value="DUF484"/>
</dbReference>
<dbReference type="Pfam" id="PF04340">
    <property type="entry name" value="DUF484"/>
    <property type="match status" value="1"/>
</dbReference>
<organism evidence="1 2">
    <name type="scientific">Kistimonas scapharcae</name>
    <dbReference type="NCBI Taxonomy" id="1036133"/>
    <lineage>
        <taxon>Bacteria</taxon>
        <taxon>Pseudomonadati</taxon>
        <taxon>Pseudomonadota</taxon>
        <taxon>Gammaproteobacteria</taxon>
        <taxon>Oceanospirillales</taxon>
        <taxon>Endozoicomonadaceae</taxon>
        <taxon>Kistimonas</taxon>
    </lineage>
</organism>
<dbReference type="RefSeq" id="WP_345196171.1">
    <property type="nucleotide sequence ID" value="NZ_BAABFL010000359.1"/>
</dbReference>
<dbReference type="InterPro" id="IPR029016">
    <property type="entry name" value="GAF-like_dom_sf"/>
</dbReference>
<evidence type="ECO:0000313" key="1">
    <source>
        <dbReference type="EMBL" id="GAA4650078.1"/>
    </source>
</evidence>
<dbReference type="PANTHER" id="PTHR38765:SF1">
    <property type="entry name" value="DUF484 DOMAIN-CONTAINING PROTEIN"/>
    <property type="match status" value="1"/>
</dbReference>
<gene>
    <name evidence="1" type="ORF">GCM10023116_23610</name>
</gene>